<evidence type="ECO:0000256" key="3">
    <source>
        <dbReference type="ARBA" id="ARBA00023027"/>
    </source>
</evidence>
<dbReference type="Proteomes" id="UP001597101">
    <property type="component" value="Unassembled WGS sequence"/>
</dbReference>
<comment type="similarity">
    <text evidence="1 4">Belongs to the short-chain dehydrogenases/reductases (SDR) family.</text>
</comment>
<dbReference type="NCBIfam" id="NF004779">
    <property type="entry name" value="PRK06125.1"/>
    <property type="match status" value="1"/>
</dbReference>
<protein>
    <submittedName>
        <fullName evidence="5">Short-chain dehydrogenase/reductase</fullName>
    </submittedName>
</protein>
<reference evidence="6" key="1">
    <citation type="journal article" date="2019" name="Int. J. Syst. Evol. Microbiol.">
        <title>The Global Catalogue of Microorganisms (GCM) 10K type strain sequencing project: providing services to taxonomists for standard genome sequencing and annotation.</title>
        <authorList>
            <consortium name="The Broad Institute Genomics Platform"/>
            <consortium name="The Broad Institute Genome Sequencing Center for Infectious Disease"/>
            <person name="Wu L."/>
            <person name="Ma J."/>
        </authorList>
    </citation>
    <scope>NUCLEOTIDE SEQUENCE [LARGE SCALE GENOMIC DNA]</scope>
    <source>
        <strain evidence="6">CCUG 60023</strain>
    </source>
</reference>
<dbReference type="InterPro" id="IPR051122">
    <property type="entry name" value="SDR_DHRS6-like"/>
</dbReference>
<sequence>MDLQLKGKRVLVTGASKGIGLAVAKAFAEEGAQLTLVARSADALAAAEKQVVEHGGKSVTSHALDLSTNEGREALFKAQPDIDVVVNNAGAIKPGRLADLEMQDWHEGWSLKVFGYIHLCKLYSAAMAKRGSGTIINIIGMGGRAVRPNYICGAAGNAALIGFTNALGAETPASGVRVFGINPSPTLTDRMTTMFRKRAAEELGDEALWEQLIDPKAFPFGRPKHPDEVAALCAMLASPRVEYLSGTVIDIDGGGQWNA</sequence>
<dbReference type="RefSeq" id="WP_377213040.1">
    <property type="nucleotide sequence ID" value="NZ_JBHTJV010000010.1"/>
</dbReference>
<comment type="caution">
    <text evidence="5">The sequence shown here is derived from an EMBL/GenBank/DDBJ whole genome shotgun (WGS) entry which is preliminary data.</text>
</comment>
<dbReference type="Pfam" id="PF00106">
    <property type="entry name" value="adh_short"/>
    <property type="match status" value="1"/>
</dbReference>
<proteinExistence type="inferred from homology"/>
<evidence type="ECO:0000313" key="5">
    <source>
        <dbReference type="EMBL" id="MFD0917179.1"/>
    </source>
</evidence>
<name>A0ABW3FGY5_9HYPH</name>
<keyword evidence="2" id="KW-0560">Oxidoreductase</keyword>
<dbReference type="InterPro" id="IPR036291">
    <property type="entry name" value="NAD(P)-bd_dom_sf"/>
</dbReference>
<dbReference type="InterPro" id="IPR002347">
    <property type="entry name" value="SDR_fam"/>
</dbReference>
<keyword evidence="6" id="KW-1185">Reference proteome</keyword>
<evidence type="ECO:0000256" key="1">
    <source>
        <dbReference type="ARBA" id="ARBA00006484"/>
    </source>
</evidence>
<dbReference type="PRINTS" id="PR00080">
    <property type="entry name" value="SDRFAMILY"/>
</dbReference>
<organism evidence="5 6">
    <name type="scientific">Pseudahrensia aquimaris</name>
    <dbReference type="NCBI Taxonomy" id="744461"/>
    <lineage>
        <taxon>Bacteria</taxon>
        <taxon>Pseudomonadati</taxon>
        <taxon>Pseudomonadota</taxon>
        <taxon>Alphaproteobacteria</taxon>
        <taxon>Hyphomicrobiales</taxon>
        <taxon>Ahrensiaceae</taxon>
        <taxon>Pseudahrensia</taxon>
    </lineage>
</organism>
<evidence type="ECO:0000256" key="2">
    <source>
        <dbReference type="ARBA" id="ARBA00023002"/>
    </source>
</evidence>
<dbReference type="PANTHER" id="PTHR43477">
    <property type="entry name" value="DIHYDROANTICAPSIN 7-DEHYDROGENASE"/>
    <property type="match status" value="1"/>
</dbReference>
<keyword evidence="3" id="KW-0520">NAD</keyword>
<dbReference type="Gene3D" id="3.40.50.720">
    <property type="entry name" value="NAD(P)-binding Rossmann-like Domain"/>
    <property type="match status" value="1"/>
</dbReference>
<dbReference type="EMBL" id="JBHTJV010000010">
    <property type="protein sequence ID" value="MFD0917179.1"/>
    <property type="molecule type" value="Genomic_DNA"/>
</dbReference>
<gene>
    <name evidence="5" type="ORF">ACFQ14_12235</name>
</gene>
<dbReference type="SUPFAM" id="SSF51735">
    <property type="entry name" value="NAD(P)-binding Rossmann-fold domains"/>
    <property type="match status" value="1"/>
</dbReference>
<accession>A0ABW3FGY5</accession>
<dbReference type="PANTHER" id="PTHR43477:SF4">
    <property type="entry name" value="DEHYDROGENASE_REDUCTASE SDR FAMILY MEMBER 6"/>
    <property type="match status" value="1"/>
</dbReference>
<evidence type="ECO:0000313" key="6">
    <source>
        <dbReference type="Proteomes" id="UP001597101"/>
    </source>
</evidence>
<dbReference type="PRINTS" id="PR00081">
    <property type="entry name" value="GDHRDH"/>
</dbReference>
<evidence type="ECO:0000256" key="4">
    <source>
        <dbReference type="RuleBase" id="RU000363"/>
    </source>
</evidence>